<dbReference type="GO" id="GO:0006809">
    <property type="term" value="P:nitric oxide biosynthetic process"/>
    <property type="evidence" value="ECO:0007669"/>
    <property type="project" value="InterPro"/>
</dbReference>
<dbReference type="PRINTS" id="PR00369">
    <property type="entry name" value="FLAVODOXIN"/>
</dbReference>
<dbReference type="InterPro" id="IPR050607">
    <property type="entry name" value="NOS"/>
</dbReference>
<reference evidence="15" key="2">
    <citation type="journal article" date="2023" name="Science">
        <title>Genomic signatures of disease resistance in endangered staghorn corals.</title>
        <authorList>
            <person name="Vollmer S.V."/>
            <person name="Selwyn J.D."/>
            <person name="Despard B.A."/>
            <person name="Roesel C.L."/>
        </authorList>
    </citation>
    <scope>NUCLEOTIDE SEQUENCE</scope>
    <source>
        <strain evidence="15">K2</strain>
    </source>
</reference>
<evidence type="ECO:0000256" key="8">
    <source>
        <dbReference type="ARBA" id="ARBA00022723"/>
    </source>
</evidence>
<dbReference type="Gene3D" id="3.40.50.360">
    <property type="match status" value="1"/>
</dbReference>
<feature type="domain" description="Flavodoxin-like" evidence="13">
    <location>
        <begin position="297"/>
        <end position="353"/>
    </location>
</feature>
<dbReference type="GO" id="GO:0010181">
    <property type="term" value="F:FMN binding"/>
    <property type="evidence" value="ECO:0007669"/>
    <property type="project" value="InterPro"/>
</dbReference>
<comment type="cofactor">
    <cofactor evidence="2">
        <name>heme b</name>
        <dbReference type="ChEBI" id="CHEBI:60344"/>
    </cofactor>
</comment>
<dbReference type="InterPro" id="IPR008254">
    <property type="entry name" value="Flavodoxin/NO_synth"/>
</dbReference>
<evidence type="ECO:0000313" key="16">
    <source>
        <dbReference type="Proteomes" id="UP001249851"/>
    </source>
</evidence>
<dbReference type="GO" id="GO:0046872">
    <property type="term" value="F:metal ion binding"/>
    <property type="evidence" value="ECO:0007669"/>
    <property type="project" value="UniProtKB-KW"/>
</dbReference>
<dbReference type="Pfam" id="PF00258">
    <property type="entry name" value="Flavodoxin_1"/>
    <property type="match status" value="1"/>
</dbReference>
<dbReference type="InterPro" id="IPR004030">
    <property type="entry name" value="NOS_N"/>
</dbReference>
<reference evidence="15" key="1">
    <citation type="journal article" date="2023" name="G3 (Bethesda)">
        <title>Whole genome assembly and annotation of the endangered Caribbean coral Acropora cervicornis.</title>
        <authorList>
            <person name="Selwyn J.D."/>
            <person name="Vollmer S.V."/>
        </authorList>
    </citation>
    <scope>NUCLEOTIDE SEQUENCE</scope>
    <source>
        <strain evidence="15">K2</strain>
    </source>
</reference>
<evidence type="ECO:0000313" key="15">
    <source>
        <dbReference type="EMBL" id="KAK2574255.1"/>
    </source>
</evidence>
<dbReference type="EMBL" id="JARQWQ010000001">
    <property type="protein sequence ID" value="KAK2574255.1"/>
    <property type="molecule type" value="Genomic_DNA"/>
</dbReference>
<dbReference type="SUPFAM" id="SSF52218">
    <property type="entry name" value="Flavoproteins"/>
    <property type="match status" value="1"/>
</dbReference>
<dbReference type="GO" id="GO:0005516">
    <property type="term" value="F:calmodulin binding"/>
    <property type="evidence" value="ECO:0007669"/>
    <property type="project" value="UniProtKB-KW"/>
</dbReference>
<dbReference type="Pfam" id="PF02898">
    <property type="entry name" value="NO_synthase"/>
    <property type="match status" value="1"/>
</dbReference>
<gene>
    <name evidence="15" type="ORF">P5673_000396</name>
</gene>
<evidence type="ECO:0000256" key="5">
    <source>
        <dbReference type="ARBA" id="ARBA00012989"/>
    </source>
</evidence>
<evidence type="ECO:0000256" key="1">
    <source>
        <dbReference type="ARBA" id="ARBA00001917"/>
    </source>
</evidence>
<dbReference type="PANTHER" id="PTHR43410">
    <property type="entry name" value="NITRIC OXIDE SYNTHASE OXYGENASE"/>
    <property type="match status" value="1"/>
</dbReference>
<dbReference type="InterPro" id="IPR023173">
    <property type="entry name" value="NADPH_Cyt_P450_Rdtase_alpha"/>
</dbReference>
<evidence type="ECO:0000256" key="11">
    <source>
        <dbReference type="ARBA" id="ARBA00023002"/>
    </source>
</evidence>
<evidence type="ECO:0000256" key="9">
    <source>
        <dbReference type="ARBA" id="ARBA00022857"/>
    </source>
</evidence>
<comment type="similarity">
    <text evidence="4">Belongs to the NOS family.</text>
</comment>
<keyword evidence="11" id="KW-0560">Oxidoreductase</keyword>
<evidence type="ECO:0000256" key="4">
    <source>
        <dbReference type="ARBA" id="ARBA00006267"/>
    </source>
</evidence>
<keyword evidence="8" id="KW-0479">Metal-binding</keyword>
<keyword evidence="9" id="KW-0521">NADP</keyword>
<dbReference type="GO" id="GO:0004517">
    <property type="term" value="F:nitric-oxide synthase activity"/>
    <property type="evidence" value="ECO:0007669"/>
    <property type="project" value="UniProtKB-EC"/>
</dbReference>
<dbReference type="InterPro" id="IPR001094">
    <property type="entry name" value="Flavdoxin-like"/>
</dbReference>
<keyword evidence="6" id="KW-0349">Heme</keyword>
<dbReference type="SUPFAM" id="SSF56512">
    <property type="entry name" value="Nitric oxide (NO) synthase oxygenase domain"/>
    <property type="match status" value="1"/>
</dbReference>
<name>A0AAD9R7F7_ACRCE</name>
<dbReference type="EC" id="1.14.13.39" evidence="5"/>
<evidence type="ECO:0000256" key="12">
    <source>
        <dbReference type="ARBA" id="ARBA00023004"/>
    </source>
</evidence>
<feature type="non-terminal residue" evidence="15">
    <location>
        <position position="1"/>
    </location>
</feature>
<proteinExistence type="inferred from homology"/>
<feature type="domain" description="Nitric oxide synthase (NOS)" evidence="14">
    <location>
        <begin position="21"/>
        <end position="277"/>
    </location>
</feature>
<dbReference type="Gene3D" id="1.20.990.10">
    <property type="entry name" value="NADPH-cytochrome p450 Reductase, Chain A, domain 3"/>
    <property type="match status" value="2"/>
</dbReference>
<keyword evidence="7" id="KW-0288">FMN</keyword>
<evidence type="ECO:0000256" key="3">
    <source>
        <dbReference type="ARBA" id="ARBA00001974"/>
    </source>
</evidence>
<dbReference type="PANTHER" id="PTHR43410:SF1">
    <property type="entry name" value="NITRIC OXIDE SYNTHASE"/>
    <property type="match status" value="1"/>
</dbReference>
<sequence>MMPGGGETPQPRPYGTPRDKAEVKLHAEDFLKQYFASISRSNSNEYHERLAEMMMYIEGNGSYSLLEKELVFAAKTAWRNASRCIERIQWNNLKVFDAGEARTAKEMFDALMRPLEFSLNKGNLRSAATIFPQRSEANKDFRIRNSQLIGFAGYRQPNGAVIGNPANVEFTEICQSLGWKGNGGRFDNLPLVLQAFGGRPEVFDIPNDHVFRVKIKHPKYPWFKKLRLQCFAIPSVSNIMLDAGGLEFTGTAFSGWYMVTEIGARDLADEQRYNMLEPKPWTVYSFSGETKKKISFKSVARYSVFGLGSRAYPDFCAFGHFVDDHLRELGAETILTMGEGDDLAGQEESFMEWTQNVFKMASNYFGVNTEAASKVVSDSLKEMVSGWSPGLYRWVSDNTIPMDLCTNLSKAYNKTVCSAKVISVTELQTKRSTRSTVPVSLVQELIDLMHIKPDPNQPTRIVIAHEDSGKQSGKMTWKPFNRLPAGCTLTEALTRYLDITAVPTPQMLKYLSKLGYSCYEEWALQKECNILETLREFPSVKATADLFLTQLPALQ</sequence>
<comment type="cofactor">
    <cofactor evidence="3">
        <name>FAD</name>
        <dbReference type="ChEBI" id="CHEBI:57692"/>
    </cofactor>
</comment>
<dbReference type="InterPro" id="IPR036119">
    <property type="entry name" value="NOS_N_sf"/>
</dbReference>
<evidence type="ECO:0000256" key="6">
    <source>
        <dbReference type="ARBA" id="ARBA00022617"/>
    </source>
</evidence>
<dbReference type="SUPFAM" id="SSF63380">
    <property type="entry name" value="Riboflavin synthase domain-like"/>
    <property type="match status" value="1"/>
</dbReference>
<keyword evidence="12" id="KW-0408">Iron</keyword>
<comment type="caution">
    <text evidence="15">The sequence shown here is derived from an EMBL/GenBank/DDBJ whole genome shotgun (WGS) entry which is preliminary data.</text>
</comment>
<evidence type="ECO:0000256" key="10">
    <source>
        <dbReference type="ARBA" id="ARBA00022860"/>
    </source>
</evidence>
<dbReference type="Gene3D" id="3.90.340.10">
    <property type="entry name" value="Nitric Oxide Synthase, Chain A, domain 1"/>
    <property type="match status" value="1"/>
</dbReference>
<accession>A0AAD9R7F7</accession>
<evidence type="ECO:0000256" key="7">
    <source>
        <dbReference type="ARBA" id="ARBA00022643"/>
    </source>
</evidence>
<comment type="cofactor">
    <cofactor evidence="1">
        <name>FMN</name>
        <dbReference type="ChEBI" id="CHEBI:58210"/>
    </cofactor>
</comment>
<protein>
    <recommendedName>
        <fullName evidence="5">nitric-oxide synthase (NADPH)</fullName>
        <ecNumber evidence="5">1.14.13.39</ecNumber>
    </recommendedName>
</protein>
<dbReference type="AlphaFoldDB" id="A0AAD9R7F7"/>
<keyword evidence="10" id="KW-0112">Calmodulin-binding</keyword>
<dbReference type="Gene3D" id="3.90.1230.10">
    <property type="entry name" value="Nitric Oxide Synthase, Chain A, domain 3"/>
    <property type="match status" value="1"/>
</dbReference>
<dbReference type="InterPro" id="IPR017938">
    <property type="entry name" value="Riboflavin_synthase-like_b-brl"/>
</dbReference>
<dbReference type="Proteomes" id="UP001249851">
    <property type="component" value="Unassembled WGS sequence"/>
</dbReference>
<evidence type="ECO:0000259" key="14">
    <source>
        <dbReference type="Pfam" id="PF02898"/>
    </source>
</evidence>
<dbReference type="InterPro" id="IPR044943">
    <property type="entry name" value="NOS_dom_1"/>
</dbReference>
<keyword evidence="7" id="KW-0285">Flavoprotein</keyword>
<keyword evidence="16" id="KW-1185">Reference proteome</keyword>
<dbReference type="InterPro" id="IPR044944">
    <property type="entry name" value="NOS_dom_3"/>
</dbReference>
<dbReference type="InterPro" id="IPR029039">
    <property type="entry name" value="Flavoprotein-like_sf"/>
</dbReference>
<evidence type="ECO:0000259" key="13">
    <source>
        <dbReference type="Pfam" id="PF00258"/>
    </source>
</evidence>
<organism evidence="15 16">
    <name type="scientific">Acropora cervicornis</name>
    <name type="common">Staghorn coral</name>
    <dbReference type="NCBI Taxonomy" id="6130"/>
    <lineage>
        <taxon>Eukaryota</taxon>
        <taxon>Metazoa</taxon>
        <taxon>Cnidaria</taxon>
        <taxon>Anthozoa</taxon>
        <taxon>Hexacorallia</taxon>
        <taxon>Scleractinia</taxon>
        <taxon>Astrocoeniina</taxon>
        <taxon>Acroporidae</taxon>
        <taxon>Acropora</taxon>
    </lineage>
</organism>
<evidence type="ECO:0000256" key="2">
    <source>
        <dbReference type="ARBA" id="ARBA00001970"/>
    </source>
</evidence>